<dbReference type="EMBL" id="CALNXJ010000013">
    <property type="protein sequence ID" value="CAH3112544.1"/>
    <property type="molecule type" value="Genomic_DNA"/>
</dbReference>
<keyword evidence="6" id="KW-1185">Reference proteome</keyword>
<evidence type="ECO:0000256" key="1">
    <source>
        <dbReference type="PROSITE-ProRule" id="PRU00339"/>
    </source>
</evidence>
<feature type="repeat" description="TPR" evidence="1">
    <location>
        <begin position="371"/>
        <end position="404"/>
    </location>
</feature>
<feature type="domain" description="JmjC" evidence="4">
    <location>
        <begin position="205"/>
        <end position="352"/>
    </location>
</feature>
<dbReference type="PANTHER" id="PTHR12480">
    <property type="entry name" value="ARGININE DEMETHYLASE AND LYSYL-HYDROXYLASE JMJD"/>
    <property type="match status" value="1"/>
</dbReference>
<gene>
    <name evidence="5" type="ORF">PMEA_00004548</name>
</gene>
<keyword evidence="3" id="KW-0812">Transmembrane</keyword>
<proteinExistence type="predicted"/>
<name>A0AAU9WCR6_9CNID</name>
<feature type="repeat" description="TPR" evidence="1">
    <location>
        <begin position="405"/>
        <end position="438"/>
    </location>
</feature>
<dbReference type="SUPFAM" id="SSF48452">
    <property type="entry name" value="TPR-like"/>
    <property type="match status" value="1"/>
</dbReference>
<protein>
    <recommendedName>
        <fullName evidence="4">JmjC domain-containing protein</fullName>
    </recommendedName>
</protein>
<dbReference type="PROSITE" id="PS51184">
    <property type="entry name" value="JMJC"/>
    <property type="match status" value="1"/>
</dbReference>
<dbReference type="Proteomes" id="UP001159428">
    <property type="component" value="Unassembled WGS sequence"/>
</dbReference>
<dbReference type="InterPro" id="IPR019734">
    <property type="entry name" value="TPR_rpt"/>
</dbReference>
<feature type="compositionally biased region" description="Polar residues" evidence="2">
    <location>
        <begin position="33"/>
        <end position="43"/>
    </location>
</feature>
<dbReference type="InterPro" id="IPR003347">
    <property type="entry name" value="JmjC_dom"/>
</dbReference>
<dbReference type="GO" id="GO:0000987">
    <property type="term" value="F:cis-regulatory region sequence-specific DNA binding"/>
    <property type="evidence" value="ECO:0007669"/>
    <property type="project" value="TreeGrafter"/>
</dbReference>
<comment type="caution">
    <text evidence="5">The sequence shown here is derived from an EMBL/GenBank/DDBJ whole genome shotgun (WGS) entry which is preliminary data.</text>
</comment>
<evidence type="ECO:0000256" key="2">
    <source>
        <dbReference type="SAM" id="MobiDB-lite"/>
    </source>
</evidence>
<sequence length="505" mass="58129">MNGKIQLQVPKMRNSRKTKPTKSTGDKNGETGRANQNQGQHNNVASSPYMVTATLILPVACVAIFYVINQPPPIKPSINSHSTYPLSAEVSGWQRASVEEEKKFNTNFCTIERRNASSLTSEEFEQVYRYRKPLIVHFNNGAADWTDPMKWTKASLRKFYSQWSILSGTSEDIVRRGGNGDTETSFDEYLEIMHRKKHNDEPMYVFDRRFYNDSDLPRSIRVPLYFNIKDGVDSSIFFLGGSGSGVSFHKHADAWNGVIFGRKRWFLYPPQKTPPGGVWPSFSQLDWIKKVYPNLPPKDKPLECVQEEGEILYLPESYYHGTVNIGDTMAIGIQKYNAATKIEKLFYKLGKRREEDLEILKELSDLLPESTEVLHKLAHQYFTAGNFQQAIKTLKRAVQRDPFFVIAKLDLARYYDQDGNTEKADQLFQEALEVHPDSFDGHIHYGEFLYEKSDYQKAAVYYKKLILMRPDKAFGYHWLAKCLEKIGDEDGAKATRRKAQNFSRE</sequence>
<evidence type="ECO:0000259" key="4">
    <source>
        <dbReference type="PROSITE" id="PS51184"/>
    </source>
</evidence>
<evidence type="ECO:0000256" key="3">
    <source>
        <dbReference type="SAM" id="Phobius"/>
    </source>
</evidence>
<dbReference type="Gene3D" id="2.60.120.650">
    <property type="entry name" value="Cupin"/>
    <property type="match status" value="1"/>
</dbReference>
<feature type="repeat" description="TPR" evidence="1">
    <location>
        <begin position="439"/>
        <end position="472"/>
    </location>
</feature>
<dbReference type="AlphaFoldDB" id="A0AAU9WCR6"/>
<dbReference type="InterPro" id="IPR050910">
    <property type="entry name" value="JMJD6_ArgDemeth/LysHydrox"/>
</dbReference>
<feature type="transmembrane region" description="Helical" evidence="3">
    <location>
        <begin position="49"/>
        <end position="68"/>
    </location>
</feature>
<accession>A0AAU9WCR6</accession>
<feature type="region of interest" description="Disordered" evidence="2">
    <location>
        <begin position="1"/>
        <end position="43"/>
    </location>
</feature>
<keyword evidence="1" id="KW-0802">TPR repeat</keyword>
<reference evidence="5 6" key="1">
    <citation type="submission" date="2022-05" db="EMBL/GenBank/DDBJ databases">
        <authorList>
            <consortium name="Genoscope - CEA"/>
            <person name="William W."/>
        </authorList>
    </citation>
    <scope>NUCLEOTIDE SEQUENCE [LARGE SCALE GENOMIC DNA]</scope>
</reference>
<dbReference type="GO" id="GO:0005634">
    <property type="term" value="C:nucleus"/>
    <property type="evidence" value="ECO:0007669"/>
    <property type="project" value="TreeGrafter"/>
</dbReference>
<dbReference type="Pfam" id="PF14559">
    <property type="entry name" value="TPR_19"/>
    <property type="match status" value="1"/>
</dbReference>
<organism evidence="5 6">
    <name type="scientific">Pocillopora meandrina</name>
    <dbReference type="NCBI Taxonomy" id="46732"/>
    <lineage>
        <taxon>Eukaryota</taxon>
        <taxon>Metazoa</taxon>
        <taxon>Cnidaria</taxon>
        <taxon>Anthozoa</taxon>
        <taxon>Hexacorallia</taxon>
        <taxon>Scleractinia</taxon>
        <taxon>Astrocoeniina</taxon>
        <taxon>Pocilloporidae</taxon>
        <taxon>Pocillopora</taxon>
    </lineage>
</organism>
<dbReference type="PROSITE" id="PS50005">
    <property type="entry name" value="TPR"/>
    <property type="match status" value="3"/>
</dbReference>
<dbReference type="InterPro" id="IPR011990">
    <property type="entry name" value="TPR-like_helical_dom_sf"/>
</dbReference>
<dbReference type="Pfam" id="PF13621">
    <property type="entry name" value="Cupin_8"/>
    <property type="match status" value="1"/>
</dbReference>
<dbReference type="InterPro" id="IPR041667">
    <property type="entry name" value="Cupin_8"/>
</dbReference>
<keyword evidence="3" id="KW-1133">Transmembrane helix</keyword>
<keyword evidence="3" id="KW-0472">Membrane</keyword>
<dbReference type="SMART" id="SM00028">
    <property type="entry name" value="TPR"/>
    <property type="match status" value="3"/>
</dbReference>
<evidence type="ECO:0000313" key="5">
    <source>
        <dbReference type="EMBL" id="CAH3112544.1"/>
    </source>
</evidence>
<dbReference type="Gene3D" id="1.25.40.10">
    <property type="entry name" value="Tetratricopeptide repeat domain"/>
    <property type="match status" value="1"/>
</dbReference>
<dbReference type="PANTHER" id="PTHR12480:SF21">
    <property type="entry name" value="JMJC DOMAIN-CONTAINING PROTEIN 8"/>
    <property type="match status" value="1"/>
</dbReference>
<dbReference type="SUPFAM" id="SSF51197">
    <property type="entry name" value="Clavaminate synthase-like"/>
    <property type="match status" value="1"/>
</dbReference>
<evidence type="ECO:0000313" key="6">
    <source>
        <dbReference type="Proteomes" id="UP001159428"/>
    </source>
</evidence>